<name>A0A6C0FD58_9ZZZZ</name>
<reference evidence="1" key="1">
    <citation type="journal article" date="2020" name="Nature">
        <title>Giant virus diversity and host interactions through global metagenomics.</title>
        <authorList>
            <person name="Schulz F."/>
            <person name="Roux S."/>
            <person name="Paez-Espino D."/>
            <person name="Jungbluth S."/>
            <person name="Walsh D.A."/>
            <person name="Denef V.J."/>
            <person name="McMahon K.D."/>
            <person name="Konstantinidis K.T."/>
            <person name="Eloe-Fadrosh E.A."/>
            <person name="Kyrpides N.C."/>
            <person name="Woyke T."/>
        </authorList>
    </citation>
    <scope>NUCLEOTIDE SEQUENCE</scope>
    <source>
        <strain evidence="1">GVMAG-S-ERX556126-94</strain>
    </source>
</reference>
<accession>A0A6C0FD58</accession>
<organism evidence="1">
    <name type="scientific">viral metagenome</name>
    <dbReference type="NCBI Taxonomy" id="1070528"/>
    <lineage>
        <taxon>unclassified sequences</taxon>
        <taxon>metagenomes</taxon>
        <taxon>organismal metagenomes</taxon>
    </lineage>
</organism>
<dbReference type="AlphaFoldDB" id="A0A6C0FD58"/>
<evidence type="ECO:0000313" key="1">
    <source>
        <dbReference type="EMBL" id="QHT39142.1"/>
    </source>
</evidence>
<sequence>MEICKFIDPKKNDSENTCHLNCRYGEYCYKHRRNHLIKDNMIDINNFTGLSKDYLKSDLLYYRKNKMNNKSSIGGKNELFDEIKDHINSLKRYDSEENYKDIILVQSIARGKIIRQKNENLKCNNDEDFYTYDELKNIEPKYFYSYKDKSGIRWGFDIRSLDKLIQMGYPNPYTTEEIPPSVILEVKLAMNSLKDENGYEDLTDTIVRDRKETIKQKIVDLFSFIEQSGYTCHVEWFTVLSVRRLKELYRQLEDIWNYRSQLSQQMKRNICPPNADIFRTPMIEVMNYSCKEDLQELILHEVTKFTQAQTDSDRKLGFMYFLIAFGMVSPQCYHAHVDWLSFMMN</sequence>
<protein>
    <submittedName>
        <fullName evidence="1">Uncharacterized protein</fullName>
    </submittedName>
</protein>
<dbReference type="EMBL" id="MN738838">
    <property type="protein sequence ID" value="QHT39142.1"/>
    <property type="molecule type" value="Genomic_DNA"/>
</dbReference>
<proteinExistence type="predicted"/>